<dbReference type="InterPro" id="IPR043128">
    <property type="entry name" value="Rev_trsase/Diguanyl_cyclase"/>
</dbReference>
<dbReference type="Gene3D" id="3.30.70.270">
    <property type="match status" value="2"/>
</dbReference>
<keyword evidence="1" id="KW-0863">Zinc-finger</keyword>
<feature type="coiled-coil region" evidence="2">
    <location>
        <begin position="633"/>
        <end position="660"/>
    </location>
</feature>
<feature type="coiled-coil region" evidence="2">
    <location>
        <begin position="774"/>
        <end position="801"/>
    </location>
</feature>
<organism evidence="5">
    <name type="scientific">Tanacetum cinerariifolium</name>
    <name type="common">Dalmatian daisy</name>
    <name type="synonym">Chrysanthemum cinerariifolium</name>
    <dbReference type="NCBI Taxonomy" id="118510"/>
    <lineage>
        <taxon>Eukaryota</taxon>
        <taxon>Viridiplantae</taxon>
        <taxon>Streptophyta</taxon>
        <taxon>Embryophyta</taxon>
        <taxon>Tracheophyta</taxon>
        <taxon>Spermatophyta</taxon>
        <taxon>Magnoliopsida</taxon>
        <taxon>eudicotyledons</taxon>
        <taxon>Gunneridae</taxon>
        <taxon>Pentapetalae</taxon>
        <taxon>asterids</taxon>
        <taxon>campanulids</taxon>
        <taxon>Asterales</taxon>
        <taxon>Asteraceae</taxon>
        <taxon>Asteroideae</taxon>
        <taxon>Anthemideae</taxon>
        <taxon>Anthemidinae</taxon>
        <taxon>Tanacetum</taxon>
    </lineage>
</organism>
<dbReference type="Pfam" id="PF07727">
    <property type="entry name" value="RVT_2"/>
    <property type="match status" value="1"/>
</dbReference>
<dbReference type="SMART" id="SM00343">
    <property type="entry name" value="ZnF_C2HC"/>
    <property type="match status" value="2"/>
</dbReference>
<dbReference type="Pfam" id="PF00078">
    <property type="entry name" value="RVT_1"/>
    <property type="match status" value="1"/>
</dbReference>
<feature type="region of interest" description="Disordered" evidence="3">
    <location>
        <begin position="467"/>
        <end position="494"/>
    </location>
</feature>
<keyword evidence="1" id="KW-0479">Metal-binding</keyword>
<keyword evidence="5" id="KW-0548">Nucleotidyltransferase</keyword>
<evidence type="ECO:0000256" key="1">
    <source>
        <dbReference type="PROSITE-ProRule" id="PRU00047"/>
    </source>
</evidence>
<keyword evidence="5" id="KW-0808">Transferase</keyword>
<dbReference type="PANTHER" id="PTHR33067:SF39">
    <property type="entry name" value="TRANSCRIPTION FACTOR INTERACTOR AND REGULATOR CCHC(ZN) FAMILY"/>
    <property type="match status" value="1"/>
</dbReference>
<dbReference type="Gene3D" id="4.10.60.10">
    <property type="entry name" value="Zinc finger, CCHC-type"/>
    <property type="match status" value="1"/>
</dbReference>
<dbReference type="GO" id="GO:0003964">
    <property type="term" value="F:RNA-directed DNA polymerase activity"/>
    <property type="evidence" value="ECO:0007669"/>
    <property type="project" value="UniProtKB-KW"/>
</dbReference>
<gene>
    <name evidence="5" type="ORF">Tci_024516</name>
</gene>
<dbReference type="InterPro" id="IPR000477">
    <property type="entry name" value="RT_dom"/>
</dbReference>
<name>A0A6L2KSU3_TANCI</name>
<dbReference type="Gene3D" id="2.40.70.10">
    <property type="entry name" value="Acid Proteases"/>
    <property type="match status" value="1"/>
</dbReference>
<feature type="compositionally biased region" description="Acidic residues" evidence="3">
    <location>
        <begin position="607"/>
        <end position="617"/>
    </location>
</feature>
<feature type="coiled-coil region" evidence="2">
    <location>
        <begin position="346"/>
        <end position="373"/>
    </location>
</feature>
<dbReference type="InterPro" id="IPR043502">
    <property type="entry name" value="DNA/RNA_pol_sf"/>
</dbReference>
<evidence type="ECO:0000313" key="5">
    <source>
        <dbReference type="EMBL" id="GEU52538.1"/>
    </source>
</evidence>
<proteinExistence type="predicted"/>
<dbReference type="PANTHER" id="PTHR33067">
    <property type="entry name" value="RNA-DIRECTED DNA POLYMERASE-RELATED"/>
    <property type="match status" value="1"/>
</dbReference>
<keyword evidence="1" id="KW-0862">Zinc</keyword>
<feature type="region of interest" description="Disordered" evidence="3">
    <location>
        <begin position="598"/>
        <end position="617"/>
    </location>
</feature>
<feature type="region of interest" description="Disordered" evidence="3">
    <location>
        <begin position="393"/>
        <end position="420"/>
    </location>
</feature>
<evidence type="ECO:0000256" key="3">
    <source>
        <dbReference type="SAM" id="MobiDB-lite"/>
    </source>
</evidence>
<keyword evidence="2" id="KW-0175">Coiled coil</keyword>
<evidence type="ECO:0000256" key="2">
    <source>
        <dbReference type="SAM" id="Coils"/>
    </source>
</evidence>
<evidence type="ECO:0000259" key="4">
    <source>
        <dbReference type="PROSITE" id="PS50158"/>
    </source>
</evidence>
<dbReference type="GO" id="GO:0003676">
    <property type="term" value="F:nucleic acid binding"/>
    <property type="evidence" value="ECO:0007669"/>
    <property type="project" value="InterPro"/>
</dbReference>
<dbReference type="PROSITE" id="PS50158">
    <property type="entry name" value="ZF_CCHC"/>
    <property type="match status" value="1"/>
</dbReference>
<dbReference type="FunFam" id="3.30.70.270:FF:000020">
    <property type="entry name" value="Transposon Tf2-6 polyprotein-like Protein"/>
    <property type="match status" value="1"/>
</dbReference>
<feature type="compositionally biased region" description="Basic and acidic residues" evidence="3">
    <location>
        <begin position="485"/>
        <end position="494"/>
    </location>
</feature>
<dbReference type="Pfam" id="PF00098">
    <property type="entry name" value="zf-CCHC"/>
    <property type="match status" value="1"/>
</dbReference>
<feature type="compositionally biased region" description="Polar residues" evidence="3">
    <location>
        <begin position="467"/>
        <end position="483"/>
    </location>
</feature>
<keyword evidence="5" id="KW-0695">RNA-directed DNA polymerase</keyword>
<comment type="caution">
    <text evidence="5">The sequence shown here is derived from an EMBL/GenBank/DDBJ whole genome shotgun (WGS) entry which is preliminary data.</text>
</comment>
<dbReference type="InterPro" id="IPR021109">
    <property type="entry name" value="Peptidase_aspartic_dom_sf"/>
</dbReference>
<dbReference type="InterPro" id="IPR013103">
    <property type="entry name" value="RVT_2"/>
</dbReference>
<dbReference type="EMBL" id="BKCJ010003030">
    <property type="protein sequence ID" value="GEU52538.1"/>
    <property type="molecule type" value="Genomic_DNA"/>
</dbReference>
<dbReference type="SUPFAM" id="SSF57756">
    <property type="entry name" value="Retrovirus zinc finger-like domains"/>
    <property type="match status" value="1"/>
</dbReference>
<dbReference type="GO" id="GO:0008270">
    <property type="term" value="F:zinc ion binding"/>
    <property type="evidence" value="ECO:0007669"/>
    <property type="project" value="UniProtKB-KW"/>
</dbReference>
<protein>
    <submittedName>
        <fullName evidence="5">Reverse transcriptase domain-containing protein</fullName>
    </submittedName>
</protein>
<feature type="domain" description="CCHC-type" evidence="4">
    <location>
        <begin position="523"/>
        <end position="538"/>
    </location>
</feature>
<dbReference type="InterPro" id="IPR001878">
    <property type="entry name" value="Znf_CCHC"/>
</dbReference>
<dbReference type="CDD" id="cd00303">
    <property type="entry name" value="retropepsin_like"/>
    <property type="match status" value="1"/>
</dbReference>
<dbReference type="CDD" id="cd01647">
    <property type="entry name" value="RT_LTR"/>
    <property type="match status" value="1"/>
</dbReference>
<sequence>MYDEYNALVKNGTWLIVPWLAGGLVANGSSWQLGVDFDETFSLVFKPTTIRIVFSLAVSRKWLIHQLDVKNAFLNGDSSETINMYQPPGFVDARQVSQVAYLLIYVDDIILTSSYPSLLLQLIGSLPNEFDMTDLGALNYFFGISAGRTPRGLFLSHKKYALQLLENAYIVTCKPSQKPFDTESRICCFQMYLAICSGDCDFGIQFISATTSLVDYTYADWAACPSTQDSQMHNNIMAVGSRDRPPILTPGRYPQWRLRFLQFVDTRPNSEALRKCILIGPYKPTTVLVHAIEATDDSPAVLEHTTVETPTNMSPENKAHFLAEKPKWSRFVTIVKQQHKLDEVSYHKLFDILKQYQNEVNELRAEKLARNANPLALVATDQASQDPFYQLSRSHRSSAPSLKPSIPSRSHTTTRHKGKHIAKPITPLSEIAFEEDINLEQSQRDNDMQKNLALIAKYFKKIYKPTNNNLRTSSNSKNNNVDTTPRYKNDDHSRQFGNQRTVNAAAVRENVGSKVVQEFGSQCFNCKEYGHFAKECRKPKRVNDSAYHKEKMLLYKKAEQGVPLQAEQYDWLADTDEEVDEQELEAHYSYMAKIQEVPTADSGTDSEPNEQNDVESDDERVMLANLKLDVDENKKIQKQLKKANTTLAQELKECKAILAETSKSLGESISVRDSCLVKLQTKQVEFEKYKAFNDRTIDYDKLERKLNEALGQLSHKDTVIKEGLKTKAYELSVVKKHDELMKQSPLTKSHYEGLVKQKTKGDSLKFVHELKQEMHADLKYVETLEKEIDELESKKAKFSDMYDVILQECVSKDVMCSYLQSLSYLDALAELQCLSKPVTAQTLPPVAKKAVSNTNVLKPGMYRIDNRIAHTRAQQLPQNVRNTNLYVSTSIGVNHKLNVSRPQLKSNQSRDKVLPNNSQVKVRRLKLYNTAVGGTFMQKTPEECYELIENMTVHHDHKETSAIRDEASRNISSTSTPESLEVVQHLEMMNKNFSEMMRQFQTIKAVDTKCKTCGGPHSFTECPAVGGYTQETAYATRNTVPNPREDLKAITTHSGVTLAGPLVFPSSSKEVNREPETITNEMPEVTKDMVQPSTKNIQPPVAQKQNPIFEPVVAPNPKPTIPYSSRVNKQKLREKDDNLALKFVKIFRNLHFELSFADALLYMPKFSLMFKSLLNNKEKSFDLAMTPVNENCLAVILKKLHGKLRDLGKFLIPYDFPEFDECLALADLGASINLMPLSIWKNLSFPELTSTQMILELVDRSTTRPAGIAEDVFVKVGKFHFPTDFVFVDYVVDPRVPLILLLRTGRALIDVYGEELTPRVDDEAITFKVGQTSKYSYNDAESINRINVIDVACEEYVQEVLGFSDNSKSGNPTRISDPIIAISFPSLTPFEGGDFILEEIEACLTSKLIPPGVDDTNLDLEGDIRCLEELLNNDLSLSSLPPKELNVEEIKIVKSSIDEPPELELKDLPSHLEYTYLEGTDKLPLIITKDLKDDEKEAFLKVLKSHKQAIAWKVSDIKGIDPRFYTHKILMEEDYKPTVQSQRRANPNIHEKGGINVVEKENNELTPNMIGHRMPFGLCNAPGTFQRCMMAIFHDMIEKTMEVFMDDFSVFGDSFSSCLSHLDTMLQRCEDTNLVLNWEKSHFMVKEGIVLGHKILKNGLEVDRAKVNVIAKLPHPMTIKGVRSFLGHVDFYRRFIQDLSKIARPMTHLLEKETPFVFSKDCIDAFETLKKKLTEAPI</sequence>
<dbReference type="SUPFAM" id="SSF56672">
    <property type="entry name" value="DNA/RNA polymerases"/>
    <property type="match status" value="1"/>
</dbReference>
<accession>A0A6L2KSU3</accession>
<reference evidence="5" key="1">
    <citation type="journal article" date="2019" name="Sci. Rep.">
        <title>Draft genome of Tanacetum cinerariifolium, the natural source of mosquito coil.</title>
        <authorList>
            <person name="Yamashiro T."/>
            <person name="Shiraishi A."/>
            <person name="Satake H."/>
            <person name="Nakayama K."/>
        </authorList>
    </citation>
    <scope>NUCLEOTIDE SEQUENCE</scope>
</reference>
<dbReference type="InterPro" id="IPR036875">
    <property type="entry name" value="Znf_CCHC_sf"/>
</dbReference>